<evidence type="ECO:0000256" key="1">
    <source>
        <dbReference type="SAM" id="Phobius"/>
    </source>
</evidence>
<name>A0A8H6ZA47_9AGAR</name>
<keyword evidence="1" id="KW-1133">Transmembrane helix</keyword>
<evidence type="ECO:0000313" key="3">
    <source>
        <dbReference type="Proteomes" id="UP000623467"/>
    </source>
</evidence>
<accession>A0A8H6ZA47</accession>
<comment type="caution">
    <text evidence="2">The sequence shown here is derived from an EMBL/GenBank/DDBJ whole genome shotgun (WGS) entry which is preliminary data.</text>
</comment>
<keyword evidence="1" id="KW-0472">Membrane</keyword>
<dbReference type="EMBL" id="JACAZH010000003">
    <property type="protein sequence ID" value="KAF7373772.1"/>
    <property type="molecule type" value="Genomic_DNA"/>
</dbReference>
<keyword evidence="1" id="KW-0812">Transmembrane</keyword>
<feature type="transmembrane region" description="Helical" evidence="1">
    <location>
        <begin position="67"/>
        <end position="89"/>
    </location>
</feature>
<dbReference type="OrthoDB" id="3038990at2759"/>
<proteinExistence type="predicted"/>
<dbReference type="AlphaFoldDB" id="A0A8H6ZA47"/>
<sequence length="318" mass="34733">MSLMANATTSLNPSTPLVFLPPAFADQLELSRYLFAATLGAYIWDIGWNLGNDYALLFEHRVRFPTIVYFLSRVFTLAYILVSFVYSVWHPSNVAFTVFSILWIAVLGTGITAPLGIRGVHIGPTAQCILTALPADTEVAAIMSVINDTAIFLAINYRILAHTIVVDSLLARLRVLFGGSGLSTLSQALLRSGQHFYLIAVLTHVAYLVVPRSNLVYRIMLIVPAFALVNTMACIVFRKIKLGLISSDGISNAGLSEDFHATANPRSLPLHSRRTEPLTTGFGSNTAYPLDVLVQKEMDKFEDGADASQEILKPTTLA</sequence>
<feature type="transmembrane region" description="Helical" evidence="1">
    <location>
        <begin position="95"/>
        <end position="117"/>
    </location>
</feature>
<organism evidence="2 3">
    <name type="scientific">Mycena sanguinolenta</name>
    <dbReference type="NCBI Taxonomy" id="230812"/>
    <lineage>
        <taxon>Eukaryota</taxon>
        <taxon>Fungi</taxon>
        <taxon>Dikarya</taxon>
        <taxon>Basidiomycota</taxon>
        <taxon>Agaricomycotina</taxon>
        <taxon>Agaricomycetes</taxon>
        <taxon>Agaricomycetidae</taxon>
        <taxon>Agaricales</taxon>
        <taxon>Marasmiineae</taxon>
        <taxon>Mycenaceae</taxon>
        <taxon>Mycena</taxon>
    </lineage>
</organism>
<dbReference type="Proteomes" id="UP000623467">
    <property type="component" value="Unassembled WGS sequence"/>
</dbReference>
<protein>
    <submittedName>
        <fullName evidence="2">Uncharacterized protein</fullName>
    </submittedName>
</protein>
<evidence type="ECO:0000313" key="2">
    <source>
        <dbReference type="EMBL" id="KAF7373772.1"/>
    </source>
</evidence>
<feature type="transmembrane region" description="Helical" evidence="1">
    <location>
        <begin position="216"/>
        <end position="237"/>
    </location>
</feature>
<gene>
    <name evidence="2" type="ORF">MSAN_00588900</name>
</gene>
<keyword evidence="3" id="KW-1185">Reference proteome</keyword>
<reference evidence="2" key="1">
    <citation type="submission" date="2020-05" db="EMBL/GenBank/DDBJ databases">
        <title>Mycena genomes resolve the evolution of fungal bioluminescence.</title>
        <authorList>
            <person name="Tsai I.J."/>
        </authorList>
    </citation>
    <scope>NUCLEOTIDE SEQUENCE</scope>
    <source>
        <strain evidence="2">160909Yilan</strain>
    </source>
</reference>